<dbReference type="EMBL" id="JACIEI010000023">
    <property type="protein sequence ID" value="MBB3995980.1"/>
    <property type="molecule type" value="Genomic_DNA"/>
</dbReference>
<dbReference type="InterPro" id="IPR051468">
    <property type="entry name" value="Fungal_SecMetab_SDRs"/>
</dbReference>
<dbReference type="PANTHER" id="PTHR43544">
    <property type="entry name" value="SHORT-CHAIN DEHYDROGENASE/REDUCTASE"/>
    <property type="match status" value="1"/>
</dbReference>
<organism evidence="1 2">
    <name type="scientific">Sulfitobacter undariae</name>
    <dbReference type="NCBI Taxonomy" id="1563671"/>
    <lineage>
        <taxon>Bacteria</taxon>
        <taxon>Pseudomonadati</taxon>
        <taxon>Pseudomonadota</taxon>
        <taxon>Alphaproteobacteria</taxon>
        <taxon>Rhodobacterales</taxon>
        <taxon>Roseobacteraceae</taxon>
        <taxon>Sulfitobacter</taxon>
    </lineage>
</organism>
<dbReference type="PRINTS" id="PR00081">
    <property type="entry name" value="GDHRDH"/>
</dbReference>
<dbReference type="Gene3D" id="3.40.50.720">
    <property type="entry name" value="NAD(P)-binding Rossmann-like Domain"/>
    <property type="match status" value="1"/>
</dbReference>
<gene>
    <name evidence="1" type="ORF">GGR95_003646</name>
</gene>
<protein>
    <submittedName>
        <fullName evidence="1">NAD(P)-dependent dehydrogenase (Short-subunit alcohol dehydrogenase family)</fullName>
    </submittedName>
</protein>
<evidence type="ECO:0000313" key="1">
    <source>
        <dbReference type="EMBL" id="MBB3995980.1"/>
    </source>
</evidence>
<comment type="caution">
    <text evidence="1">The sequence shown here is derived from an EMBL/GenBank/DDBJ whole genome shotgun (WGS) entry which is preliminary data.</text>
</comment>
<accession>A0A7W6E756</accession>
<dbReference type="InterPro" id="IPR002347">
    <property type="entry name" value="SDR_fam"/>
</dbReference>
<proteinExistence type="predicted"/>
<keyword evidence="2" id="KW-1185">Reference proteome</keyword>
<evidence type="ECO:0000313" key="2">
    <source>
        <dbReference type="Proteomes" id="UP000530268"/>
    </source>
</evidence>
<dbReference type="PANTHER" id="PTHR43544:SF12">
    <property type="entry name" value="NAD(P)-BINDING ROSSMANN-FOLD SUPERFAMILY PROTEIN"/>
    <property type="match status" value="1"/>
</dbReference>
<dbReference type="SUPFAM" id="SSF51735">
    <property type="entry name" value="NAD(P)-binding Rossmann-fold domains"/>
    <property type="match status" value="1"/>
</dbReference>
<reference evidence="1 2" key="1">
    <citation type="submission" date="2020-08" db="EMBL/GenBank/DDBJ databases">
        <title>Genomic Encyclopedia of Type Strains, Phase IV (KMG-IV): sequencing the most valuable type-strain genomes for metagenomic binning, comparative biology and taxonomic classification.</title>
        <authorList>
            <person name="Goeker M."/>
        </authorList>
    </citation>
    <scope>NUCLEOTIDE SEQUENCE [LARGE SCALE GENOMIC DNA]</scope>
    <source>
        <strain evidence="1 2">DSM 102234</strain>
    </source>
</reference>
<dbReference type="GO" id="GO:0016491">
    <property type="term" value="F:oxidoreductase activity"/>
    <property type="evidence" value="ECO:0007669"/>
    <property type="project" value="TreeGrafter"/>
</dbReference>
<dbReference type="Proteomes" id="UP000530268">
    <property type="component" value="Unassembled WGS sequence"/>
</dbReference>
<dbReference type="Pfam" id="PF00106">
    <property type="entry name" value="adh_short"/>
    <property type="match status" value="1"/>
</dbReference>
<dbReference type="AlphaFoldDB" id="A0A7W6E756"/>
<name>A0A7W6E756_9RHOB</name>
<dbReference type="GO" id="GO:0005737">
    <property type="term" value="C:cytoplasm"/>
    <property type="evidence" value="ECO:0007669"/>
    <property type="project" value="TreeGrafter"/>
</dbReference>
<sequence length="220" mass="23724">MKRALIIGGFGGIGQALVQELKGQGCDVTTLSRSDDQLDITDENSIVQAMDRVIGPFDLIVVATGALEIGCNGPEKQLSSLCSDAMAAQFALNSMGPILILKHALKHISRTDRSVFAVLSARVGSIGDNRLGGWYSYRASKAALNQLIHTDSIEIARSHRNAICVILHPGTVATRFTEKFPNHAKVSAEEAALNLLMVMEELSPSQTGGFFDWKGNEVTW</sequence>
<dbReference type="RefSeq" id="WP_184568234.1">
    <property type="nucleotide sequence ID" value="NZ_JACIEI010000023.1"/>
</dbReference>
<dbReference type="InterPro" id="IPR036291">
    <property type="entry name" value="NAD(P)-bd_dom_sf"/>
</dbReference>